<protein>
    <submittedName>
        <fullName evidence="1">Uncharacterized protein</fullName>
    </submittedName>
</protein>
<dbReference type="PATRIC" id="fig|361183.4.peg.2763"/>
<organism evidence="1 2">
    <name type="scientific">Altererythrobacter epoxidivorans</name>
    <dbReference type="NCBI Taxonomy" id="361183"/>
    <lineage>
        <taxon>Bacteria</taxon>
        <taxon>Pseudomonadati</taxon>
        <taxon>Pseudomonadota</taxon>
        <taxon>Alphaproteobacteria</taxon>
        <taxon>Sphingomonadales</taxon>
        <taxon>Erythrobacteraceae</taxon>
        <taxon>Altererythrobacter</taxon>
    </lineage>
</organism>
<sequence>MKGSRTPATRAQEWVEALARPAAITALQPVAARFIYSLRLVATYQRARRDPAPELAQRLGQFTIAIKSLQLLDTIGHAWPDPVNVRRFCCCHLSHDELTLGRMMEAAWRGDEEGFARQVDGLVRSERIDRIWNDAVALVMAEAEYS</sequence>
<dbReference type="AlphaFoldDB" id="A0A0M4MJK6"/>
<evidence type="ECO:0000313" key="1">
    <source>
        <dbReference type="EMBL" id="ALE18080.1"/>
    </source>
</evidence>
<evidence type="ECO:0000313" key="2">
    <source>
        <dbReference type="Proteomes" id="UP000057938"/>
    </source>
</evidence>
<keyword evidence="2" id="KW-1185">Reference proteome</keyword>
<accession>A0A0M4MJK6</accession>
<name>A0A0M4MJK6_9SPHN</name>
<dbReference type="STRING" id="361183.AMC99_02809"/>
<proteinExistence type="predicted"/>
<dbReference type="Proteomes" id="UP000057938">
    <property type="component" value="Chromosome"/>
</dbReference>
<dbReference type="EMBL" id="CP012669">
    <property type="protein sequence ID" value="ALE18080.1"/>
    <property type="molecule type" value="Genomic_DNA"/>
</dbReference>
<gene>
    <name evidence="1" type="ORF">AMC99_02809</name>
</gene>
<dbReference type="KEGG" id="aep:AMC99_02809"/>
<reference evidence="1 2" key="1">
    <citation type="submission" date="2015-09" db="EMBL/GenBank/DDBJ databases">
        <title>Complete genome sequence of a benzo[a]pyrene-degrading bacterium Altererythrobacter epoxidivorans CGMCC 1.7731T.</title>
        <authorList>
            <person name="Li Z."/>
            <person name="Cheng H."/>
            <person name="Huo Y."/>
            <person name="Xu X."/>
        </authorList>
    </citation>
    <scope>NUCLEOTIDE SEQUENCE [LARGE SCALE GENOMIC DNA]</scope>
    <source>
        <strain evidence="1 2">CGMCC 1.7731</strain>
    </source>
</reference>